<reference evidence="1" key="2">
    <citation type="journal article" date="2015" name="Fish Shellfish Immunol.">
        <title>Early steps in the European eel (Anguilla anguilla)-Vibrio vulnificus interaction in the gills: Role of the RtxA13 toxin.</title>
        <authorList>
            <person name="Callol A."/>
            <person name="Pajuelo D."/>
            <person name="Ebbesson L."/>
            <person name="Teles M."/>
            <person name="MacKenzie S."/>
            <person name="Amaro C."/>
        </authorList>
    </citation>
    <scope>NUCLEOTIDE SEQUENCE</scope>
</reference>
<accession>A0A0E9U472</accession>
<protein>
    <submittedName>
        <fullName evidence="1">Uncharacterized protein</fullName>
    </submittedName>
</protein>
<reference evidence="1" key="1">
    <citation type="submission" date="2014-11" db="EMBL/GenBank/DDBJ databases">
        <authorList>
            <person name="Amaro Gonzalez C."/>
        </authorList>
    </citation>
    <scope>NUCLEOTIDE SEQUENCE</scope>
</reference>
<dbReference type="AlphaFoldDB" id="A0A0E9U472"/>
<evidence type="ECO:0000313" key="1">
    <source>
        <dbReference type="EMBL" id="JAH60552.1"/>
    </source>
</evidence>
<dbReference type="EMBL" id="GBXM01048025">
    <property type="protein sequence ID" value="JAH60552.1"/>
    <property type="molecule type" value="Transcribed_RNA"/>
</dbReference>
<proteinExistence type="predicted"/>
<sequence length="28" mass="3289">MLCYYGNHIKARLSLQLSPSVSDKFCQW</sequence>
<organism evidence="1">
    <name type="scientific">Anguilla anguilla</name>
    <name type="common">European freshwater eel</name>
    <name type="synonym">Muraena anguilla</name>
    <dbReference type="NCBI Taxonomy" id="7936"/>
    <lineage>
        <taxon>Eukaryota</taxon>
        <taxon>Metazoa</taxon>
        <taxon>Chordata</taxon>
        <taxon>Craniata</taxon>
        <taxon>Vertebrata</taxon>
        <taxon>Euteleostomi</taxon>
        <taxon>Actinopterygii</taxon>
        <taxon>Neopterygii</taxon>
        <taxon>Teleostei</taxon>
        <taxon>Anguilliformes</taxon>
        <taxon>Anguillidae</taxon>
        <taxon>Anguilla</taxon>
    </lineage>
</organism>
<name>A0A0E9U472_ANGAN</name>
<dbReference type="EMBL" id="GBXM01048559">
    <property type="protein sequence ID" value="JAH60018.1"/>
    <property type="molecule type" value="Transcribed_RNA"/>
</dbReference>